<comment type="caution">
    <text evidence="2">The sequence shown here is derived from an EMBL/GenBank/DDBJ whole genome shotgun (WGS) entry which is preliminary data.</text>
</comment>
<protein>
    <submittedName>
        <fullName evidence="2">Rho GTPase activation protein</fullName>
    </submittedName>
</protein>
<dbReference type="InterPro" id="IPR008936">
    <property type="entry name" value="Rho_GTPase_activation_prot"/>
</dbReference>
<keyword evidence="3" id="KW-1185">Reference proteome</keyword>
<evidence type="ECO:0000313" key="2">
    <source>
        <dbReference type="EMBL" id="KAH8997409.1"/>
    </source>
</evidence>
<dbReference type="PROSITE" id="PS50238">
    <property type="entry name" value="RHOGAP"/>
    <property type="match status" value="1"/>
</dbReference>
<dbReference type="GO" id="GO:0007165">
    <property type="term" value="P:signal transduction"/>
    <property type="evidence" value="ECO:0007669"/>
    <property type="project" value="InterPro"/>
</dbReference>
<evidence type="ECO:0000259" key="1">
    <source>
        <dbReference type="PROSITE" id="PS50238"/>
    </source>
</evidence>
<feature type="domain" description="Rho-GAP" evidence="1">
    <location>
        <begin position="1"/>
        <end position="132"/>
    </location>
</feature>
<dbReference type="Gene3D" id="1.10.555.10">
    <property type="entry name" value="Rho GTPase activation protein"/>
    <property type="match status" value="1"/>
</dbReference>
<proteinExistence type="predicted"/>
<dbReference type="SUPFAM" id="SSF48350">
    <property type="entry name" value="GTPase activation domain, GAP"/>
    <property type="match status" value="1"/>
</dbReference>
<accession>A0AAD4QGG6</accession>
<evidence type="ECO:0000313" key="3">
    <source>
        <dbReference type="Proteomes" id="UP001201163"/>
    </source>
</evidence>
<dbReference type="AlphaFoldDB" id="A0AAD4QGG6"/>
<dbReference type="Proteomes" id="UP001201163">
    <property type="component" value="Unassembled WGS sequence"/>
</dbReference>
<sequence length="169" mass="19127">MLLWLYLLDLPEPLFMLSLRDYRQYAQNRARYIENDFSLLRLKIGELHPVHRASLGTLLRHLLRVSSHSDKNAMTVEALATRFSYTVLRTGNAVQGGVDVKVHCNDFCQIFRLISSEKLVMEDLIQLAHTLFDERPSPSPPPLVNGGVGCGVIHAGTRGRDEKVEQETT</sequence>
<reference evidence="2" key="1">
    <citation type="submission" date="2022-01" db="EMBL/GenBank/DDBJ databases">
        <title>Comparative genomics reveals a dynamic genome evolution in the ectomycorrhizal milk-cap (Lactarius) mushrooms.</title>
        <authorList>
            <consortium name="DOE Joint Genome Institute"/>
            <person name="Lebreton A."/>
            <person name="Tang N."/>
            <person name="Kuo A."/>
            <person name="LaButti K."/>
            <person name="Drula E."/>
            <person name="Barry K."/>
            <person name="Clum A."/>
            <person name="Lipzen A."/>
            <person name="Mousain D."/>
            <person name="Ng V."/>
            <person name="Wang R."/>
            <person name="Wang X."/>
            <person name="Dai Y."/>
            <person name="Henrissat B."/>
            <person name="Grigoriev I.V."/>
            <person name="Guerin-Laguette A."/>
            <person name="Yu F."/>
            <person name="Martin F.M."/>
        </authorList>
    </citation>
    <scope>NUCLEOTIDE SEQUENCE</scope>
    <source>
        <strain evidence="2">QP</strain>
    </source>
</reference>
<dbReference type="Pfam" id="PF00620">
    <property type="entry name" value="RhoGAP"/>
    <property type="match status" value="1"/>
</dbReference>
<dbReference type="InterPro" id="IPR000198">
    <property type="entry name" value="RhoGAP_dom"/>
</dbReference>
<organism evidence="2 3">
    <name type="scientific">Lactarius akahatsu</name>
    <dbReference type="NCBI Taxonomy" id="416441"/>
    <lineage>
        <taxon>Eukaryota</taxon>
        <taxon>Fungi</taxon>
        <taxon>Dikarya</taxon>
        <taxon>Basidiomycota</taxon>
        <taxon>Agaricomycotina</taxon>
        <taxon>Agaricomycetes</taxon>
        <taxon>Russulales</taxon>
        <taxon>Russulaceae</taxon>
        <taxon>Lactarius</taxon>
    </lineage>
</organism>
<name>A0AAD4QGG6_9AGAM</name>
<dbReference type="EMBL" id="JAKELL010000007">
    <property type="protein sequence ID" value="KAH8997409.1"/>
    <property type="molecule type" value="Genomic_DNA"/>
</dbReference>
<gene>
    <name evidence="2" type="ORF">EDB92DRAFT_1420846</name>
</gene>